<keyword evidence="5" id="KW-1185">Reference proteome</keyword>
<evidence type="ECO:0000256" key="3">
    <source>
        <dbReference type="PIRSR" id="PIRSR607837-1"/>
    </source>
</evidence>
<dbReference type="Pfam" id="PF05163">
    <property type="entry name" value="DinB"/>
    <property type="match status" value="1"/>
</dbReference>
<dbReference type="InterPro" id="IPR034660">
    <property type="entry name" value="DinB/YfiT-like"/>
</dbReference>
<evidence type="ECO:0000256" key="2">
    <source>
        <dbReference type="ARBA" id="ARBA00022723"/>
    </source>
</evidence>
<evidence type="ECO:0000313" key="4">
    <source>
        <dbReference type="EMBL" id="SOD54954.1"/>
    </source>
</evidence>
<sequence length="187" mass="20746">MSLPEAAAMQRPLEPLSLLAAYNQWMNVRLYDAAATLPHEELIADRGAFFKSILGTLNHLAVADTIWLKRFALHPTAPTVLAQLQDTPLPAALDAMPYADLHALRQRRQWLDDIIVAWVEALKPGDLDSVLEYRNTRGTAFRRPLGSLAMHFFNHQTHHRGQITTLLSQAGVDVGVTDLVALIPEVG</sequence>
<feature type="binding site" evidence="3">
    <location>
        <position position="159"/>
    </location>
    <ligand>
        <name>a divalent metal cation</name>
        <dbReference type="ChEBI" id="CHEBI:60240"/>
    </ligand>
</feature>
<protein>
    <submittedName>
        <fullName evidence="4">Uncharacterized damage-inducible protein DinB (Forms a four-helix bundle)</fullName>
    </submittedName>
</protein>
<evidence type="ECO:0000256" key="1">
    <source>
        <dbReference type="ARBA" id="ARBA00008635"/>
    </source>
</evidence>
<comment type="similarity">
    <text evidence="1">Belongs to the DinB family.</text>
</comment>
<dbReference type="PANTHER" id="PTHR37302:SF1">
    <property type="entry name" value="PROTEIN DINB"/>
    <property type="match status" value="1"/>
</dbReference>
<reference evidence="4 5" key="1">
    <citation type="submission" date="2017-09" db="EMBL/GenBank/DDBJ databases">
        <authorList>
            <person name="Ehlers B."/>
            <person name="Leendertz F.H."/>
        </authorList>
    </citation>
    <scope>NUCLEOTIDE SEQUENCE [LARGE SCALE GENOMIC DNA]</scope>
    <source>
        <strain evidence="4 5">CGMCC 1.10978</strain>
    </source>
</reference>
<feature type="binding site" evidence="3">
    <location>
        <position position="59"/>
    </location>
    <ligand>
        <name>a divalent metal cation</name>
        <dbReference type="ChEBI" id="CHEBI:60240"/>
    </ligand>
</feature>
<proteinExistence type="inferred from homology"/>
<feature type="binding site" evidence="3">
    <location>
        <position position="155"/>
    </location>
    <ligand>
        <name>a divalent metal cation</name>
        <dbReference type="ChEBI" id="CHEBI:60240"/>
    </ligand>
</feature>
<dbReference type="EMBL" id="OCND01000005">
    <property type="protein sequence ID" value="SOD54954.1"/>
    <property type="molecule type" value="Genomic_DNA"/>
</dbReference>
<evidence type="ECO:0000313" key="5">
    <source>
        <dbReference type="Proteomes" id="UP000219374"/>
    </source>
</evidence>
<accession>A0A286D8J0</accession>
<name>A0A286D8J0_9GAMM</name>
<dbReference type="Proteomes" id="UP000219374">
    <property type="component" value="Unassembled WGS sequence"/>
</dbReference>
<gene>
    <name evidence="4" type="ORF">SAMN06296416_105227</name>
</gene>
<dbReference type="Gene3D" id="1.20.120.450">
    <property type="entry name" value="dinb family like domain"/>
    <property type="match status" value="1"/>
</dbReference>
<dbReference type="GO" id="GO:0046872">
    <property type="term" value="F:metal ion binding"/>
    <property type="evidence" value="ECO:0007669"/>
    <property type="project" value="UniProtKB-KW"/>
</dbReference>
<dbReference type="AlphaFoldDB" id="A0A286D8J0"/>
<dbReference type="SUPFAM" id="SSF109854">
    <property type="entry name" value="DinB/YfiT-like putative metalloenzymes"/>
    <property type="match status" value="1"/>
</dbReference>
<keyword evidence="2 3" id="KW-0479">Metal-binding</keyword>
<organism evidence="4 5">
    <name type="scientific">Pseudoxanthomonas wuyuanensis</name>
    <dbReference type="NCBI Taxonomy" id="1073196"/>
    <lineage>
        <taxon>Bacteria</taxon>
        <taxon>Pseudomonadati</taxon>
        <taxon>Pseudomonadota</taxon>
        <taxon>Gammaproteobacteria</taxon>
        <taxon>Lysobacterales</taxon>
        <taxon>Lysobacteraceae</taxon>
        <taxon>Pseudoxanthomonas</taxon>
    </lineage>
</organism>
<dbReference type="InterPro" id="IPR007837">
    <property type="entry name" value="DinB"/>
</dbReference>
<dbReference type="PANTHER" id="PTHR37302">
    <property type="entry name" value="SLR1116 PROTEIN"/>
    <property type="match status" value="1"/>
</dbReference>